<protein>
    <submittedName>
        <fullName evidence="3">Uncharacterized protein</fullName>
    </submittedName>
</protein>
<dbReference type="EMBL" id="JAIWYP010000013">
    <property type="protein sequence ID" value="KAH3717221.1"/>
    <property type="molecule type" value="Genomic_DNA"/>
</dbReference>
<dbReference type="Gene3D" id="1.20.5.1000">
    <property type="entry name" value="arf6 gtpase in complex with a specific effector, jip4"/>
    <property type="match status" value="1"/>
</dbReference>
<reference evidence="3" key="1">
    <citation type="journal article" date="2019" name="bioRxiv">
        <title>The Genome of the Zebra Mussel, Dreissena polymorpha: A Resource for Invasive Species Research.</title>
        <authorList>
            <person name="McCartney M.A."/>
            <person name="Auch B."/>
            <person name="Kono T."/>
            <person name="Mallez S."/>
            <person name="Zhang Y."/>
            <person name="Obille A."/>
            <person name="Becker A."/>
            <person name="Abrahante J.E."/>
            <person name="Garbe J."/>
            <person name="Badalamenti J.P."/>
            <person name="Herman A."/>
            <person name="Mangelson H."/>
            <person name="Liachko I."/>
            <person name="Sullivan S."/>
            <person name="Sone E.D."/>
            <person name="Koren S."/>
            <person name="Silverstein K.A.T."/>
            <person name="Beckman K.B."/>
            <person name="Gohl D.M."/>
        </authorList>
    </citation>
    <scope>NUCLEOTIDE SEQUENCE</scope>
    <source>
        <strain evidence="3">Duluth1</strain>
        <tissue evidence="3">Whole animal</tissue>
    </source>
</reference>
<feature type="coiled-coil region" evidence="1">
    <location>
        <begin position="109"/>
        <end position="185"/>
    </location>
</feature>
<feature type="region of interest" description="Disordered" evidence="2">
    <location>
        <begin position="2081"/>
        <end position="2106"/>
    </location>
</feature>
<feature type="coiled-coil region" evidence="1">
    <location>
        <begin position="1069"/>
        <end position="1145"/>
    </location>
</feature>
<feature type="coiled-coil region" evidence="1">
    <location>
        <begin position="1966"/>
        <end position="1993"/>
    </location>
</feature>
<feature type="coiled-coil region" evidence="1">
    <location>
        <begin position="1440"/>
        <end position="1764"/>
    </location>
</feature>
<feature type="coiled-coil region" evidence="1">
    <location>
        <begin position="2227"/>
        <end position="2276"/>
    </location>
</feature>
<organism evidence="3 4">
    <name type="scientific">Dreissena polymorpha</name>
    <name type="common">Zebra mussel</name>
    <name type="synonym">Mytilus polymorpha</name>
    <dbReference type="NCBI Taxonomy" id="45954"/>
    <lineage>
        <taxon>Eukaryota</taxon>
        <taxon>Metazoa</taxon>
        <taxon>Spiralia</taxon>
        <taxon>Lophotrochozoa</taxon>
        <taxon>Mollusca</taxon>
        <taxon>Bivalvia</taxon>
        <taxon>Autobranchia</taxon>
        <taxon>Heteroconchia</taxon>
        <taxon>Euheterodonta</taxon>
        <taxon>Imparidentia</taxon>
        <taxon>Neoheterodontei</taxon>
        <taxon>Myida</taxon>
        <taxon>Dreissenoidea</taxon>
        <taxon>Dreissenidae</taxon>
        <taxon>Dreissena</taxon>
    </lineage>
</organism>
<dbReference type="Proteomes" id="UP000828390">
    <property type="component" value="Unassembled WGS sequence"/>
</dbReference>
<name>A0A9D4C4F0_DREPO</name>
<accession>A0A9D4C4F0</accession>
<feature type="coiled-coil region" evidence="1">
    <location>
        <begin position="870"/>
        <end position="1026"/>
    </location>
</feature>
<keyword evidence="1" id="KW-0175">Coiled coil</keyword>
<dbReference type="PANTHER" id="PTHR43941">
    <property type="entry name" value="STRUCTURAL MAINTENANCE OF CHROMOSOMES PROTEIN 2"/>
    <property type="match status" value="1"/>
</dbReference>
<evidence type="ECO:0000256" key="2">
    <source>
        <dbReference type="SAM" id="MobiDB-lite"/>
    </source>
</evidence>
<feature type="coiled-coil region" evidence="1">
    <location>
        <begin position="1794"/>
        <end position="1916"/>
    </location>
</feature>
<feature type="compositionally biased region" description="Acidic residues" evidence="2">
    <location>
        <begin position="2094"/>
        <end position="2105"/>
    </location>
</feature>
<feature type="coiled-coil region" evidence="1">
    <location>
        <begin position="38"/>
        <end position="65"/>
    </location>
</feature>
<feature type="coiled-coil region" evidence="1">
    <location>
        <begin position="215"/>
        <end position="388"/>
    </location>
</feature>
<reference evidence="3" key="2">
    <citation type="submission" date="2020-11" db="EMBL/GenBank/DDBJ databases">
        <authorList>
            <person name="McCartney M.A."/>
            <person name="Auch B."/>
            <person name="Kono T."/>
            <person name="Mallez S."/>
            <person name="Becker A."/>
            <person name="Gohl D.M."/>
            <person name="Silverstein K.A.T."/>
            <person name="Koren S."/>
            <person name="Bechman K.B."/>
            <person name="Herman A."/>
            <person name="Abrahante J.E."/>
            <person name="Garbe J."/>
        </authorList>
    </citation>
    <scope>NUCLEOTIDE SEQUENCE</scope>
    <source>
        <strain evidence="3">Duluth1</strain>
        <tissue evidence="3">Whole animal</tissue>
    </source>
</reference>
<keyword evidence="4" id="KW-1185">Reference proteome</keyword>
<evidence type="ECO:0000313" key="4">
    <source>
        <dbReference type="Proteomes" id="UP000828390"/>
    </source>
</evidence>
<feature type="coiled-coil region" evidence="1">
    <location>
        <begin position="1300"/>
        <end position="1359"/>
    </location>
</feature>
<gene>
    <name evidence="3" type="ORF">DPMN_060002</name>
</gene>
<feature type="region of interest" description="Disordered" evidence="2">
    <location>
        <begin position="2341"/>
        <end position="2370"/>
    </location>
</feature>
<proteinExistence type="predicted"/>
<dbReference type="PANTHER" id="PTHR43941:SF1">
    <property type="entry name" value="STRUCTURAL MAINTENANCE OF CHROMOSOMES PROTEIN 2"/>
    <property type="match status" value="1"/>
</dbReference>
<sequence length="2423" mass="279125">MLKLETCFNTFQNDRALQTQVNQQKFSASALLKAKHDISSLQSVIREKENLVANLTDKLTQISTEFSCLKQNYAKTSDLNLKSNNDFEHLIEKHAKDVEELTIKHADEMTKMEAEMSSKQSDITLLEEKMKKITSENVGLFVYNETLKGTITYARTEYEKTLEEMRDLKEDLNKSKNQIVELKKEVDIKSMACSVSKMASDEIIASLRKEINVVKTKFETKLEEIETNKANVETELTKKSAEMDKLKGDINVLSCANDELIHKLLILEDAEKRLADKSAALDGLVIEKDMLKTDNAALVNEIENLKRDVLQVCDDNQALLDDNAIYKSQLVELEMKLSENAPLHEENHHLRVQNDDLNNKINDQKDVIAELRKELETLTIENVQFRNEAKEFSVSFESLTNENSALRDEGNDLKNCLSEMQKVVSQLTEENVMLRTGHVKLTDSIKQLQKDLESKDDTLLAMSVEPGKNLKSEINQDHLNTMHEDEICELRNEVQKWKTTALEMSAQIIAYSVIKNAQDIVQKDNDTKCDNDNNVFSKTENIVQTEVNDTAYDSLHQGSVVSHDLDSDIEFYVQKIENMELELNTLRDALKDKRLMCEALENQIAVLTWKNNLNFPEIKHSLAAEEFVDAHTTSRLSAVTRDNVSDVPLRKNSEGANYYDNVVIEQSLLKAGRSADENLQVSEVPFPKETLDMEVNLHASSSPSSYGNNCVLLPRSPRFGNVFVGDSVVVSVDDVVSGQDQFQMINEADVSDIGQDFTRTVQGCVSDNDANVNHTFDSNNYAKSKIDNLIDLTNSLEIENMEMAKVIIASRENEEFLRHELLTAKEVGKKFERDHENSVTAMRALDKDLLCLISKLKENEKSIADLRAANEKVSWERDELIGTVNELENKLFEMKTTNSDIIFQKEQYVEELARVKDRLDFLESSDNDIFEIKELLEKLQEERIDIVKENEKLQCSLSAQIDENDRILETLDKINKENTVLLENFKRAEQEVEDLRDDNKSLLEKKKELEAEIEAIKIGNEELEARYLGEIEGLMEENSTLKTSVQIKNTEIEKSTLENQKLHSLISNLKEIEGDTVAMKAQNHDLEKEVKSIANENENLVTELDDIQNKLIEANEQNETLLDKLEEYQKLINEIDEEKTFLAESLESFKVEMKQTLIENQQLLLKKEMQLEVLDQENSTLKTRVLQNSDILDEYNDLQEKIKTLTDDELLLNDKVKVLEKENCLLVTEKEEFESNLTNELVQLTDRCSRLDRELMDQKGIEAYLKEQLKVYEDTSFAHNVKSSDVERMTAQLELEMKYKKKIQNDLEDLQVRYESKQSEVNEMKEEITKTMRDVQSVKSQLEAKEKEIETKADEIDKNKTVIKTLKSETTEHKLKCKAFEDENLALRKEVNEISSSLHYVSLNRDHVRHQVEILSAEIERLMQVGADFEVTCVIKDQRMRSKIDELNKLNIENEVLRQTISELQINLNVIANQLKENKVTAEDFACLTTANYALVKEISQLKEEKKELTQTVESLESRSRGLAALIEENHFQENEQVSHQIEGISAELSNLQEEKSSLESICHKLTDSHSDLKVKYEDLKSELDVMRKDCDWLKSTASQSNKEMQDMQDIKNQLEVENKKNNEVIDQLQKDKSELEECVQKLQSQQKELFGLKNENQKLNNSVSEFNKAHSVMQLKHNQLEQAHETLKIDCDTMHEQLEELEAENERLKNTNDMLKTSIQDNQKALKIDEEILKQNEILSEENSSLTNEVEMLKALNEEQKLTISTFEERLKRIDDLVEQTRSRNDDSMFKRVQELSAKITHIQSEKENLEALTEELTETLHDMQSKYEVVKSEMEVTKRNCDKEIKLLHNQLQEMNDDVTALRRMLDYMESEMNTSSEEKLKLKSKLDGQRNRLDEVMEQKQILEHILNAKQEKDMKNMQVANKNSKNVVNTENTTVQPNNDLALRIVVGDTDLAAQTNEVVTVEQFAEAITAMTETLAELNEAYEIQEESDISDNIPSFQRAFHLLDLKFDECQVSTSVQTNISIGEFDNMGLLIDDTEDTNEHGKDLCTQSCGTQTDLEFADQGIDDLFMTVSENVMRSQSQNSHGDPCFNDDDDEEDNTDENFSSFLTSLKRADLTERYNDNLELKGAAANVDVDEYSDVCSFTEELSVISVDSGILTTAMFDDGRNMMLECSDNDLSSDNESEITVPGESSGDGNETEREMVEATTQTDLADEEKEDLILLAKTEKIREEFLAKMNEQELEIEERFIKKYEEREQVLEEKEMNYERKVQQIEYDLEDKFAQKFRMREIEIMLESEHDKNQVKEEATRDAERKIERIKLEKDRQFMETLQKVRADMEKKYRRSRKRKPSTDGEERSALGLHGDAGATATGNHLHKLQVENQVSYNILIIRAFFSDFVKRPWPPHFVKISHELFKIVKK</sequence>
<evidence type="ECO:0000313" key="3">
    <source>
        <dbReference type="EMBL" id="KAH3717221.1"/>
    </source>
</evidence>
<comment type="caution">
    <text evidence="3">The sequence shown here is derived from an EMBL/GenBank/DDBJ whole genome shotgun (WGS) entry which is preliminary data.</text>
</comment>
<feature type="coiled-coil region" evidence="1">
    <location>
        <begin position="569"/>
        <end position="603"/>
    </location>
</feature>
<evidence type="ECO:0000256" key="1">
    <source>
        <dbReference type="SAM" id="Coils"/>
    </source>
</evidence>
<feature type="region of interest" description="Disordered" evidence="2">
    <location>
        <begin position="2180"/>
        <end position="2206"/>
    </location>
</feature>
<feature type="coiled-coil region" evidence="1">
    <location>
        <begin position="1188"/>
        <end position="1254"/>
    </location>
</feature>